<evidence type="ECO:0000256" key="1">
    <source>
        <dbReference type="SAM" id="MobiDB-lite"/>
    </source>
</evidence>
<proteinExistence type="predicted"/>
<feature type="compositionally biased region" description="Basic and acidic residues" evidence="1">
    <location>
        <begin position="92"/>
        <end position="105"/>
    </location>
</feature>
<feature type="region of interest" description="Disordered" evidence="1">
    <location>
        <begin position="54"/>
        <end position="135"/>
    </location>
</feature>
<dbReference type="Proteomes" id="UP001597106">
    <property type="component" value="Unassembled WGS sequence"/>
</dbReference>
<sequence length="293" mass="32302">MKKIFWILVLLNVVVFAYFERDALSPAVSSLKPELQPQQIKILTEQSLLSYPTRHPEAAVNEPSDSVVQPADSHVPASEPVSKPDAQGAEAKLPETKPSEQKSPEPNKPVSSNVVEARPAEAKQAEKAPSAKPAEQHAATAGACYEWSSFNTARLNEALSLAQQLNIKTHTNLIGSPQDNVRYWIYKPPLPTAEAAQIKADELRKLGVEDFFVVQDDPKWRNAISFGVFRDEKLADKLMLDLKNKGVKLLIKATRNGGQAVIKMQQVSPQQLVGLQKARSQFPDAVLKEIPCN</sequence>
<accession>A0ABW3GKP4</accession>
<dbReference type="RefSeq" id="WP_379077607.1">
    <property type="nucleotide sequence ID" value="NZ_JBHTJW010000003.1"/>
</dbReference>
<protein>
    <submittedName>
        <fullName evidence="2">SPOR domain-containing protein</fullName>
    </submittedName>
</protein>
<comment type="caution">
    <text evidence="2">The sequence shown here is derived from an EMBL/GenBank/DDBJ whole genome shotgun (WGS) entry which is preliminary data.</text>
</comment>
<organism evidence="2 3">
    <name type="scientific">Methylophilus glucosoxydans</name>
    <dbReference type="NCBI Taxonomy" id="752553"/>
    <lineage>
        <taxon>Bacteria</taxon>
        <taxon>Pseudomonadati</taxon>
        <taxon>Pseudomonadota</taxon>
        <taxon>Betaproteobacteria</taxon>
        <taxon>Nitrosomonadales</taxon>
        <taxon>Methylophilaceae</taxon>
        <taxon>Methylophilus</taxon>
    </lineage>
</organism>
<dbReference type="EMBL" id="JBHTJW010000003">
    <property type="protein sequence ID" value="MFD0930769.1"/>
    <property type="molecule type" value="Genomic_DNA"/>
</dbReference>
<evidence type="ECO:0000313" key="3">
    <source>
        <dbReference type="Proteomes" id="UP001597106"/>
    </source>
</evidence>
<gene>
    <name evidence="2" type="ORF">ACFQ1T_13355</name>
</gene>
<keyword evidence="3" id="KW-1185">Reference proteome</keyword>
<reference evidence="3" key="1">
    <citation type="journal article" date="2019" name="Int. J. Syst. Evol. Microbiol.">
        <title>The Global Catalogue of Microorganisms (GCM) 10K type strain sequencing project: providing services to taxonomists for standard genome sequencing and annotation.</title>
        <authorList>
            <consortium name="The Broad Institute Genomics Platform"/>
            <consortium name="The Broad Institute Genome Sequencing Center for Infectious Disease"/>
            <person name="Wu L."/>
            <person name="Ma J."/>
        </authorList>
    </citation>
    <scope>NUCLEOTIDE SEQUENCE [LARGE SCALE GENOMIC DNA]</scope>
    <source>
        <strain evidence="3">CCUG 59685</strain>
    </source>
</reference>
<evidence type="ECO:0000313" key="2">
    <source>
        <dbReference type="EMBL" id="MFD0930769.1"/>
    </source>
</evidence>
<name>A0ABW3GKP4_9PROT</name>